<dbReference type="InterPro" id="IPR036509">
    <property type="entry name" value="Met_Sox_Rdtase_MsrA_sf"/>
</dbReference>
<feature type="chain" id="PRO_5004026141" description="Peptide methionine sulfoxide reductase MsrA" evidence="5">
    <location>
        <begin position="25"/>
        <end position="205"/>
    </location>
</feature>
<dbReference type="GO" id="GO:0033744">
    <property type="term" value="F:L-methionine:thioredoxin-disulfide S-oxidoreductase activity"/>
    <property type="evidence" value="ECO:0007669"/>
    <property type="project" value="RHEA"/>
</dbReference>
<comment type="catalytic activity">
    <reaction evidence="2 4">
        <text>L-methionyl-[protein] + [thioredoxin]-disulfide + H2O = L-methionyl-(S)-S-oxide-[protein] + [thioredoxin]-dithiol</text>
        <dbReference type="Rhea" id="RHEA:14217"/>
        <dbReference type="Rhea" id="RHEA-COMP:10698"/>
        <dbReference type="Rhea" id="RHEA-COMP:10700"/>
        <dbReference type="Rhea" id="RHEA-COMP:12313"/>
        <dbReference type="Rhea" id="RHEA-COMP:12315"/>
        <dbReference type="ChEBI" id="CHEBI:15377"/>
        <dbReference type="ChEBI" id="CHEBI:16044"/>
        <dbReference type="ChEBI" id="CHEBI:29950"/>
        <dbReference type="ChEBI" id="CHEBI:44120"/>
        <dbReference type="ChEBI" id="CHEBI:50058"/>
        <dbReference type="EC" id="1.8.4.11"/>
    </reaction>
</comment>
<protein>
    <recommendedName>
        <fullName evidence="4">Peptide methionine sulfoxide reductase MsrA</fullName>
        <shortName evidence="4">Protein-methionine-S-oxide reductase</shortName>
        <ecNumber evidence="4">1.8.4.11</ecNumber>
    </recommendedName>
    <alternativeName>
        <fullName evidence="4">Peptide-methionine (S)-S-oxide reductase</fullName>
        <shortName evidence="4">Peptide Met(O) reductase</shortName>
    </alternativeName>
</protein>
<evidence type="ECO:0000313" key="7">
    <source>
        <dbReference type="EMBL" id="EMD83706.1"/>
    </source>
</evidence>
<organism evidence="7 8">
    <name type="scientific">Pacificimonas flava</name>
    <dbReference type="NCBI Taxonomy" id="1234595"/>
    <lineage>
        <taxon>Bacteria</taxon>
        <taxon>Pseudomonadati</taxon>
        <taxon>Pseudomonadota</taxon>
        <taxon>Alphaproteobacteria</taxon>
        <taxon>Sphingomonadales</taxon>
        <taxon>Sphingosinicellaceae</taxon>
        <taxon>Pacificimonas</taxon>
    </lineage>
</organism>
<comment type="caution">
    <text evidence="7">The sequence shown here is derived from an EMBL/GenBank/DDBJ whole genome shotgun (WGS) entry which is preliminary data.</text>
</comment>
<feature type="domain" description="Peptide methionine sulphoxide reductase MsrA" evidence="6">
    <location>
        <begin position="38"/>
        <end position="186"/>
    </location>
</feature>
<dbReference type="NCBIfam" id="TIGR00401">
    <property type="entry name" value="msrA"/>
    <property type="match status" value="1"/>
</dbReference>
<keyword evidence="5" id="KW-0732">Signal</keyword>
<proteinExistence type="inferred from homology"/>
<dbReference type="GO" id="GO:0008113">
    <property type="term" value="F:peptide-methionine (S)-S-oxide reductase activity"/>
    <property type="evidence" value="ECO:0007669"/>
    <property type="project" value="UniProtKB-UniRule"/>
</dbReference>
<evidence type="ECO:0000313" key="8">
    <source>
        <dbReference type="Proteomes" id="UP000011717"/>
    </source>
</evidence>
<evidence type="ECO:0000256" key="1">
    <source>
        <dbReference type="ARBA" id="ARBA00023002"/>
    </source>
</evidence>
<evidence type="ECO:0000256" key="2">
    <source>
        <dbReference type="ARBA" id="ARBA00047806"/>
    </source>
</evidence>
<dbReference type="PANTHER" id="PTHR43774">
    <property type="entry name" value="PEPTIDE METHIONINE SULFOXIDE REDUCTASE"/>
    <property type="match status" value="1"/>
</dbReference>
<evidence type="ECO:0000256" key="5">
    <source>
        <dbReference type="SAM" id="SignalP"/>
    </source>
</evidence>
<dbReference type="Pfam" id="PF01625">
    <property type="entry name" value="PMSR"/>
    <property type="match status" value="1"/>
</dbReference>
<evidence type="ECO:0000259" key="6">
    <source>
        <dbReference type="Pfam" id="PF01625"/>
    </source>
</evidence>
<dbReference type="PATRIC" id="fig|1234595.3.peg.677"/>
<keyword evidence="8" id="KW-1185">Reference proteome</keyword>
<dbReference type="Proteomes" id="UP000011717">
    <property type="component" value="Unassembled WGS sequence"/>
</dbReference>
<gene>
    <name evidence="4" type="primary">msrA</name>
    <name evidence="7" type="ORF">C725_0678</name>
</gene>
<comment type="function">
    <text evidence="4">Has an important function as a repair enzyme for proteins that have been inactivated by oxidation. Catalyzes the reversible oxidation-reduction of methionine sulfoxide in proteins to methionine.</text>
</comment>
<feature type="signal peptide" evidence="5">
    <location>
        <begin position="1"/>
        <end position="24"/>
    </location>
</feature>
<dbReference type="AlphaFoldDB" id="M2TPK4"/>
<dbReference type="EC" id="1.8.4.11" evidence="4"/>
<reference evidence="7 8" key="1">
    <citation type="journal article" date="2013" name="Genome Announc.">
        <title>Draft Genome Sequence of Strain JLT2015T, Belonging to the Family Sphingomonadaceae of the Alphaproteobacteria.</title>
        <authorList>
            <person name="Tang K."/>
            <person name="Liu K."/>
            <person name="Li S."/>
            <person name="Jiao N."/>
        </authorList>
    </citation>
    <scope>NUCLEOTIDE SEQUENCE [LARGE SCALE GENOMIC DNA]</scope>
    <source>
        <strain evidence="7 8">JLT2015</strain>
    </source>
</reference>
<keyword evidence="1 4" id="KW-0560">Oxidoreductase</keyword>
<dbReference type="PANTHER" id="PTHR43774:SF1">
    <property type="entry name" value="PEPTIDE METHIONINE SULFOXIDE REDUCTASE MSRA 2"/>
    <property type="match status" value="1"/>
</dbReference>
<dbReference type="SUPFAM" id="SSF55068">
    <property type="entry name" value="Peptide methionine sulfoxide reductase"/>
    <property type="match status" value="1"/>
</dbReference>
<name>M2TPK4_9SPHN</name>
<dbReference type="EMBL" id="AMRV01000002">
    <property type="protein sequence ID" value="EMD83706.1"/>
    <property type="molecule type" value="Genomic_DNA"/>
</dbReference>
<dbReference type="Gene3D" id="3.30.1060.10">
    <property type="entry name" value="Peptide methionine sulphoxide reductase MsrA"/>
    <property type="match status" value="1"/>
</dbReference>
<evidence type="ECO:0000256" key="3">
    <source>
        <dbReference type="ARBA" id="ARBA00048782"/>
    </source>
</evidence>
<feature type="active site" evidence="4">
    <location>
        <position position="44"/>
    </location>
</feature>
<dbReference type="InterPro" id="IPR002569">
    <property type="entry name" value="Met_Sox_Rdtase_MsrA_dom"/>
</dbReference>
<accession>M2TPK4</accession>
<comment type="similarity">
    <text evidence="4">Belongs to the MsrA Met sulfoxide reductase family.</text>
</comment>
<dbReference type="RefSeq" id="WP_008600156.1">
    <property type="nucleotide sequence ID" value="NZ_AMRV01000002.1"/>
</dbReference>
<sequence>MIPVFRLAAAGALALTATATAALAASGGVPEGAPEERAYFAMGCFWCAEADFEKLPGVYEAVSGYAGGTVPEPTYEQVTAGGTGHYESVRVSYDPRKLTYQDLLDVFWHNIDPFDAEGQFCDKGDSYRSAIFPTTAEERRLATESKRVVTEALGRPVATEIVSTRHFYPAEPYHQDYYRKNPLRYKFYRTTCGRDGRLAEVWGGG</sequence>
<comment type="catalytic activity">
    <reaction evidence="3 4">
        <text>[thioredoxin]-disulfide + L-methionine + H2O = L-methionine (S)-S-oxide + [thioredoxin]-dithiol</text>
        <dbReference type="Rhea" id="RHEA:19993"/>
        <dbReference type="Rhea" id="RHEA-COMP:10698"/>
        <dbReference type="Rhea" id="RHEA-COMP:10700"/>
        <dbReference type="ChEBI" id="CHEBI:15377"/>
        <dbReference type="ChEBI" id="CHEBI:29950"/>
        <dbReference type="ChEBI" id="CHEBI:50058"/>
        <dbReference type="ChEBI" id="CHEBI:57844"/>
        <dbReference type="ChEBI" id="CHEBI:58772"/>
        <dbReference type="EC" id="1.8.4.11"/>
    </reaction>
</comment>
<dbReference type="HAMAP" id="MF_01401">
    <property type="entry name" value="MsrA"/>
    <property type="match status" value="1"/>
</dbReference>
<evidence type="ECO:0000256" key="4">
    <source>
        <dbReference type="HAMAP-Rule" id="MF_01401"/>
    </source>
</evidence>
<dbReference type="OrthoDB" id="4174719at2"/>